<sequence>MREREDLKQMMKKVIEDTENDQIKTSDEVVQRLIDHLSGKLGKKVHCE</sequence>
<accession>A0A1I0BS59</accession>
<evidence type="ECO:0000313" key="1">
    <source>
        <dbReference type="EMBL" id="SET09126.1"/>
    </source>
</evidence>
<reference evidence="1 2" key="1">
    <citation type="submission" date="2016-10" db="EMBL/GenBank/DDBJ databases">
        <authorList>
            <person name="de Groot N.N."/>
        </authorList>
    </citation>
    <scope>NUCLEOTIDE SEQUENCE [LARGE SCALE GENOMIC DNA]</scope>
    <source>
        <strain evidence="1 2">IBRC-M 10780</strain>
    </source>
</reference>
<gene>
    <name evidence="1" type="ORF">SAMN05216389_105130</name>
</gene>
<dbReference type="AlphaFoldDB" id="A0A1I0BS59"/>
<dbReference type="STRING" id="930131.SAMN05216389_105130"/>
<dbReference type="Proteomes" id="UP000198618">
    <property type="component" value="Unassembled WGS sequence"/>
</dbReference>
<keyword evidence="2" id="KW-1185">Reference proteome</keyword>
<dbReference type="RefSeq" id="WP_170840702.1">
    <property type="nucleotide sequence ID" value="NZ_FOHE01000005.1"/>
</dbReference>
<evidence type="ECO:0000313" key="2">
    <source>
        <dbReference type="Proteomes" id="UP000198618"/>
    </source>
</evidence>
<organism evidence="1 2">
    <name type="scientific">Oceanobacillus limi</name>
    <dbReference type="NCBI Taxonomy" id="930131"/>
    <lineage>
        <taxon>Bacteria</taxon>
        <taxon>Bacillati</taxon>
        <taxon>Bacillota</taxon>
        <taxon>Bacilli</taxon>
        <taxon>Bacillales</taxon>
        <taxon>Bacillaceae</taxon>
        <taxon>Oceanobacillus</taxon>
    </lineage>
</organism>
<dbReference type="EMBL" id="FOHE01000005">
    <property type="protein sequence ID" value="SET09126.1"/>
    <property type="molecule type" value="Genomic_DNA"/>
</dbReference>
<name>A0A1I0BS59_9BACI</name>
<protein>
    <submittedName>
        <fullName evidence="1">Uncharacterized protein</fullName>
    </submittedName>
</protein>
<proteinExistence type="predicted"/>